<evidence type="ECO:0000313" key="4">
    <source>
        <dbReference type="Proteomes" id="UP000233551"/>
    </source>
</evidence>
<accession>A0A2I0KR54</accession>
<feature type="signal peptide" evidence="2">
    <location>
        <begin position="1"/>
        <end position="26"/>
    </location>
</feature>
<protein>
    <recommendedName>
        <fullName evidence="5">Secreted protein</fullName>
    </recommendedName>
</protein>
<comment type="caution">
    <text evidence="3">The sequence shown here is derived from an EMBL/GenBank/DDBJ whole genome shotgun (WGS) entry which is preliminary data.</text>
</comment>
<dbReference type="EMBL" id="PGOL01000414">
    <property type="protein sequence ID" value="PKI70949.1"/>
    <property type="molecule type" value="Genomic_DNA"/>
</dbReference>
<dbReference type="AlphaFoldDB" id="A0A2I0KR54"/>
<feature type="chain" id="PRO_5014127931" description="Secreted protein" evidence="2">
    <location>
        <begin position="27"/>
        <end position="60"/>
    </location>
</feature>
<dbReference type="PROSITE" id="PS51257">
    <property type="entry name" value="PROKAR_LIPOPROTEIN"/>
    <property type="match status" value="1"/>
</dbReference>
<evidence type="ECO:0008006" key="5">
    <source>
        <dbReference type="Google" id="ProtNLM"/>
    </source>
</evidence>
<keyword evidence="2" id="KW-0732">Signal</keyword>
<evidence type="ECO:0000313" key="3">
    <source>
        <dbReference type="EMBL" id="PKI70949.1"/>
    </source>
</evidence>
<proteinExistence type="predicted"/>
<name>A0A2I0KR54_PUNGR</name>
<dbReference type="Proteomes" id="UP000233551">
    <property type="component" value="Unassembled WGS sequence"/>
</dbReference>
<sequence length="60" mass="6258">MGIARVEPLASLQLLFLLYACISSNAVVCETIHGRALASAGDNRSRGVSTCSCSSLFLPS</sequence>
<gene>
    <name evidence="3" type="ORF">CRG98_008682</name>
</gene>
<feature type="region of interest" description="Disordered" evidence="1">
    <location>
        <begin position="40"/>
        <end position="60"/>
    </location>
</feature>
<keyword evidence="4" id="KW-1185">Reference proteome</keyword>
<evidence type="ECO:0000256" key="2">
    <source>
        <dbReference type="SAM" id="SignalP"/>
    </source>
</evidence>
<organism evidence="3 4">
    <name type="scientific">Punica granatum</name>
    <name type="common">Pomegranate</name>
    <dbReference type="NCBI Taxonomy" id="22663"/>
    <lineage>
        <taxon>Eukaryota</taxon>
        <taxon>Viridiplantae</taxon>
        <taxon>Streptophyta</taxon>
        <taxon>Embryophyta</taxon>
        <taxon>Tracheophyta</taxon>
        <taxon>Spermatophyta</taxon>
        <taxon>Magnoliopsida</taxon>
        <taxon>eudicotyledons</taxon>
        <taxon>Gunneridae</taxon>
        <taxon>Pentapetalae</taxon>
        <taxon>rosids</taxon>
        <taxon>malvids</taxon>
        <taxon>Myrtales</taxon>
        <taxon>Lythraceae</taxon>
        <taxon>Punica</taxon>
    </lineage>
</organism>
<reference evidence="3 4" key="1">
    <citation type="submission" date="2017-11" db="EMBL/GenBank/DDBJ databases">
        <title>De-novo sequencing of pomegranate (Punica granatum L.) genome.</title>
        <authorList>
            <person name="Akparov Z."/>
            <person name="Amiraslanov A."/>
            <person name="Hajiyeva S."/>
            <person name="Abbasov M."/>
            <person name="Kaur K."/>
            <person name="Hamwieh A."/>
            <person name="Solovyev V."/>
            <person name="Salamov A."/>
            <person name="Braich B."/>
            <person name="Kosarev P."/>
            <person name="Mahmoud A."/>
            <person name="Hajiyev E."/>
            <person name="Babayeva S."/>
            <person name="Izzatullayeva V."/>
            <person name="Mammadov A."/>
            <person name="Mammadov A."/>
            <person name="Sharifova S."/>
            <person name="Ojaghi J."/>
            <person name="Eynullazada K."/>
            <person name="Bayramov B."/>
            <person name="Abdulazimova A."/>
            <person name="Shahmuradov I."/>
        </authorList>
    </citation>
    <scope>NUCLEOTIDE SEQUENCE [LARGE SCALE GENOMIC DNA]</scope>
    <source>
        <strain evidence="4">cv. AG2017</strain>
        <tissue evidence="3">Leaf</tissue>
    </source>
</reference>
<evidence type="ECO:0000256" key="1">
    <source>
        <dbReference type="SAM" id="MobiDB-lite"/>
    </source>
</evidence>
<feature type="compositionally biased region" description="Polar residues" evidence="1">
    <location>
        <begin position="46"/>
        <end position="60"/>
    </location>
</feature>